<evidence type="ECO:0000313" key="4">
    <source>
        <dbReference type="EMBL" id="MDT0351261.1"/>
    </source>
</evidence>
<dbReference type="InterPro" id="IPR050546">
    <property type="entry name" value="Glycosyl_Hydrlase_16"/>
</dbReference>
<evidence type="ECO:0000256" key="1">
    <source>
        <dbReference type="ARBA" id="ARBA00006865"/>
    </source>
</evidence>
<keyword evidence="3" id="KW-0732">Signal</keyword>
<dbReference type="Gene3D" id="2.60.120.200">
    <property type="match status" value="1"/>
</dbReference>
<dbReference type="SUPFAM" id="SSF49899">
    <property type="entry name" value="Concanavalin A-like lectins/glucanases"/>
    <property type="match status" value="1"/>
</dbReference>
<gene>
    <name evidence="4" type="ORF">RM445_17165</name>
</gene>
<sequence length="162" mass="17378">MRASLVLLLGLAVAAVLLTNCSRSRYEDVAASTDWQLVWSDEFDGAAGSTPGADKWTYATGGDGWGNEELQHYTDGPENASLDGQGNLIVTARVDDPATQQCWYGPCRYTSARLTTQNRLSQQYGYFDARTGCRADRASGLPSGCSATTSTRPAGRPQARST</sequence>
<accession>A0ABU2NBD2</accession>
<keyword evidence="5" id="KW-1185">Reference proteome</keyword>
<comment type="caution">
    <text evidence="4">The sequence shown here is derived from an EMBL/GenBank/DDBJ whole genome shotgun (WGS) entry which is preliminary data.</text>
</comment>
<dbReference type="EMBL" id="JAVREJ010000011">
    <property type="protein sequence ID" value="MDT0351261.1"/>
    <property type="molecule type" value="Genomic_DNA"/>
</dbReference>
<evidence type="ECO:0000256" key="3">
    <source>
        <dbReference type="SAM" id="SignalP"/>
    </source>
</evidence>
<name>A0ABU2NBD2_9PSEU</name>
<dbReference type="PANTHER" id="PTHR10963:SF55">
    <property type="entry name" value="GLYCOSIDE HYDROLASE FAMILY 16 PROTEIN"/>
    <property type="match status" value="1"/>
</dbReference>
<dbReference type="InterPro" id="IPR013320">
    <property type="entry name" value="ConA-like_dom_sf"/>
</dbReference>
<evidence type="ECO:0000256" key="2">
    <source>
        <dbReference type="SAM" id="MobiDB-lite"/>
    </source>
</evidence>
<feature type="region of interest" description="Disordered" evidence="2">
    <location>
        <begin position="138"/>
        <end position="162"/>
    </location>
</feature>
<feature type="signal peptide" evidence="3">
    <location>
        <begin position="1"/>
        <end position="26"/>
    </location>
</feature>
<keyword evidence="4" id="KW-0378">Hydrolase</keyword>
<comment type="similarity">
    <text evidence="1">Belongs to the glycosyl hydrolase 16 family.</text>
</comment>
<reference evidence="5" key="1">
    <citation type="submission" date="2023-07" db="EMBL/GenBank/DDBJ databases">
        <title>30 novel species of actinomycetes from the DSMZ collection.</title>
        <authorList>
            <person name="Nouioui I."/>
        </authorList>
    </citation>
    <scope>NUCLEOTIDE SEQUENCE [LARGE SCALE GENOMIC DNA]</scope>
    <source>
        <strain evidence="5">DSM 45834</strain>
    </source>
</reference>
<dbReference type="CDD" id="cd08023">
    <property type="entry name" value="GH16_laminarinase_like"/>
    <property type="match status" value="1"/>
</dbReference>
<evidence type="ECO:0000313" key="5">
    <source>
        <dbReference type="Proteomes" id="UP001183202"/>
    </source>
</evidence>
<dbReference type="RefSeq" id="WP_311557478.1">
    <property type="nucleotide sequence ID" value="NZ_JAVREJ010000011.1"/>
</dbReference>
<dbReference type="Proteomes" id="UP001183202">
    <property type="component" value="Unassembled WGS sequence"/>
</dbReference>
<organism evidence="4 5">
    <name type="scientific">Pseudonocardia charpentierae</name>
    <dbReference type="NCBI Taxonomy" id="3075545"/>
    <lineage>
        <taxon>Bacteria</taxon>
        <taxon>Bacillati</taxon>
        <taxon>Actinomycetota</taxon>
        <taxon>Actinomycetes</taxon>
        <taxon>Pseudonocardiales</taxon>
        <taxon>Pseudonocardiaceae</taxon>
        <taxon>Pseudonocardia</taxon>
    </lineage>
</organism>
<feature type="chain" id="PRO_5047297561" evidence="3">
    <location>
        <begin position="27"/>
        <end position="162"/>
    </location>
</feature>
<proteinExistence type="inferred from homology"/>
<protein>
    <submittedName>
        <fullName evidence="4">Glycoside hydrolase family 16 protein</fullName>
    </submittedName>
</protein>
<dbReference type="PANTHER" id="PTHR10963">
    <property type="entry name" value="GLYCOSYL HYDROLASE-RELATED"/>
    <property type="match status" value="1"/>
</dbReference>
<dbReference type="GO" id="GO:0016787">
    <property type="term" value="F:hydrolase activity"/>
    <property type="evidence" value="ECO:0007669"/>
    <property type="project" value="UniProtKB-KW"/>
</dbReference>